<dbReference type="AlphaFoldDB" id="A0A915J231"/>
<proteinExistence type="predicted"/>
<evidence type="ECO:0000313" key="2">
    <source>
        <dbReference type="WBParaSite" id="nRc.2.0.1.t20521-RA"/>
    </source>
</evidence>
<dbReference type="WBParaSite" id="nRc.2.0.1.t20521-RA">
    <property type="protein sequence ID" value="nRc.2.0.1.t20521-RA"/>
    <property type="gene ID" value="nRc.2.0.1.g20521"/>
</dbReference>
<accession>A0A915J231</accession>
<protein>
    <submittedName>
        <fullName evidence="2">Uncharacterized protein</fullName>
    </submittedName>
</protein>
<reference evidence="2" key="1">
    <citation type="submission" date="2022-11" db="UniProtKB">
        <authorList>
            <consortium name="WormBaseParasite"/>
        </authorList>
    </citation>
    <scope>IDENTIFICATION</scope>
</reference>
<keyword evidence="1" id="KW-1185">Reference proteome</keyword>
<organism evidence="1 2">
    <name type="scientific">Romanomermis culicivorax</name>
    <name type="common">Nematode worm</name>
    <dbReference type="NCBI Taxonomy" id="13658"/>
    <lineage>
        <taxon>Eukaryota</taxon>
        <taxon>Metazoa</taxon>
        <taxon>Ecdysozoa</taxon>
        <taxon>Nematoda</taxon>
        <taxon>Enoplea</taxon>
        <taxon>Dorylaimia</taxon>
        <taxon>Mermithida</taxon>
        <taxon>Mermithoidea</taxon>
        <taxon>Mermithidae</taxon>
        <taxon>Romanomermis</taxon>
    </lineage>
</organism>
<evidence type="ECO:0000313" key="1">
    <source>
        <dbReference type="Proteomes" id="UP000887565"/>
    </source>
</evidence>
<dbReference type="Proteomes" id="UP000887565">
    <property type="component" value="Unplaced"/>
</dbReference>
<name>A0A915J231_ROMCU</name>
<sequence length="77" mass="8874">MEMSCRPVNQRKFKNFSPRPVKKFWLGTCSPEYSPVRLTVEYNGNIMCCMHCPEFAYNNNAAVLPEIKGVELMLVSQ</sequence>